<evidence type="ECO:0000256" key="1">
    <source>
        <dbReference type="ARBA" id="ARBA00006734"/>
    </source>
</evidence>
<reference evidence="7" key="1">
    <citation type="journal article" date="2020" name="Stud. Mycol.">
        <title>101 Dothideomycetes genomes: a test case for predicting lifestyles and emergence of pathogens.</title>
        <authorList>
            <person name="Haridas S."/>
            <person name="Albert R."/>
            <person name="Binder M."/>
            <person name="Bloem J."/>
            <person name="Labutti K."/>
            <person name="Salamov A."/>
            <person name="Andreopoulos B."/>
            <person name="Baker S."/>
            <person name="Barry K."/>
            <person name="Bills G."/>
            <person name="Bluhm B."/>
            <person name="Cannon C."/>
            <person name="Castanera R."/>
            <person name="Culley D."/>
            <person name="Daum C."/>
            <person name="Ezra D."/>
            <person name="Gonzalez J."/>
            <person name="Henrissat B."/>
            <person name="Kuo A."/>
            <person name="Liang C."/>
            <person name="Lipzen A."/>
            <person name="Lutzoni F."/>
            <person name="Magnuson J."/>
            <person name="Mondo S."/>
            <person name="Nolan M."/>
            <person name="Ohm R."/>
            <person name="Pangilinan J."/>
            <person name="Park H.-J."/>
            <person name="Ramirez L."/>
            <person name="Alfaro M."/>
            <person name="Sun H."/>
            <person name="Tritt A."/>
            <person name="Yoshinaga Y."/>
            <person name="Zwiers L.-H."/>
            <person name="Turgeon B."/>
            <person name="Goodwin S."/>
            <person name="Spatafora J."/>
            <person name="Crous P."/>
            <person name="Grigoriev I."/>
        </authorList>
    </citation>
    <scope>NUCLEOTIDE SEQUENCE</scope>
    <source>
        <strain evidence="7">CBS 269.34</strain>
    </source>
</reference>
<comment type="function">
    <text evidence="6">Catalyzes the transfer of a geranyl-geranyl moiety from geranyl-geranyl pyrophosphate to cysteines occuring in specific C-terminal amino acid sequences.</text>
</comment>
<dbReference type="Proteomes" id="UP000799750">
    <property type="component" value="Unassembled WGS sequence"/>
</dbReference>
<keyword evidence="3 6" id="KW-0808">Transferase</keyword>
<feature type="non-terminal residue" evidence="7">
    <location>
        <position position="1"/>
    </location>
</feature>
<evidence type="ECO:0000256" key="5">
    <source>
        <dbReference type="ARBA" id="ARBA00047658"/>
    </source>
</evidence>
<keyword evidence="4" id="KW-0677">Repeat</keyword>
<comment type="similarity">
    <text evidence="1 6">Belongs to the protein prenyltransferase subunit alpha family.</text>
</comment>
<name>A0A6A6QZ82_9PEZI</name>
<dbReference type="Gene3D" id="1.25.40.120">
    <property type="entry name" value="Protein prenylyltransferase"/>
    <property type="match status" value="1"/>
</dbReference>
<protein>
    <recommendedName>
        <fullName evidence="6">Geranylgeranyl transferase type-2 subunit alpha</fullName>
        <ecNumber evidence="6">2.5.1.60</ecNumber>
    </recommendedName>
    <alternativeName>
        <fullName evidence="6">Geranylgeranyl transferase type II subunit alpha</fullName>
    </alternativeName>
</protein>
<dbReference type="EMBL" id="MU004186">
    <property type="protein sequence ID" value="KAF2497765.1"/>
    <property type="molecule type" value="Genomic_DNA"/>
</dbReference>
<accession>A0A6A6QZ82</accession>
<sequence length="368" mass="43106">HGVSRVAGSQTRSDQAREKELQHITRYNELVELIAETQYTVEVLNLTTKLLTENPEYYTIWNHRRRVLQHLFPTQAESASLSSDSHQTTLDLITADLSLTTSLLRQYPKCYWLWNHRYWALQVGEARLQVAAARKLWQGELQLVTIMLGADSRNFHAWSYRRFVVGELERIPAQPDEAIHSKQSQSMTEAEFAYTTKMIKANLSNFSAWHNRSKLIPKLLDERDSDDAERRHMLDNEFALIHEAFLDPFDQSIWYYHQFLMGTLSSRNSRESAIILDLTDNDQKRYCEQEINFIKEILEDEEECKWVYEVLLQYSTSFPSLKGNESVITSDDLREWLSKLRGLDPLRNGRWTDIERTLDLQSKGLVSQ</sequence>
<dbReference type="SUPFAM" id="SSF48439">
    <property type="entry name" value="Protein prenylyltransferase"/>
    <property type="match status" value="1"/>
</dbReference>
<dbReference type="PROSITE" id="PS51147">
    <property type="entry name" value="PFTA"/>
    <property type="match status" value="5"/>
</dbReference>
<evidence type="ECO:0000313" key="7">
    <source>
        <dbReference type="EMBL" id="KAF2497765.1"/>
    </source>
</evidence>
<dbReference type="GO" id="GO:0004663">
    <property type="term" value="F:Rab geranylgeranyltransferase activity"/>
    <property type="evidence" value="ECO:0007669"/>
    <property type="project" value="UniProtKB-UniRule"/>
</dbReference>
<comment type="catalytic activity">
    <reaction evidence="5 6">
        <text>geranylgeranyl diphosphate + L-cysteinyl-[protein] = S-geranylgeranyl-L-cysteinyl-[protein] + diphosphate</text>
        <dbReference type="Rhea" id="RHEA:21240"/>
        <dbReference type="Rhea" id="RHEA-COMP:10131"/>
        <dbReference type="Rhea" id="RHEA-COMP:11537"/>
        <dbReference type="ChEBI" id="CHEBI:29950"/>
        <dbReference type="ChEBI" id="CHEBI:33019"/>
        <dbReference type="ChEBI" id="CHEBI:57533"/>
        <dbReference type="ChEBI" id="CHEBI:86021"/>
        <dbReference type="EC" id="2.5.1.60"/>
    </reaction>
</comment>
<dbReference type="PANTHER" id="PTHR11129:SF2">
    <property type="entry name" value="GERANYLGERANYL TRANSFERASE TYPE-2 SUBUNIT ALPHA"/>
    <property type="match status" value="1"/>
</dbReference>
<keyword evidence="2 6" id="KW-0637">Prenyltransferase</keyword>
<gene>
    <name evidence="7" type="ORF">BU16DRAFT_457560</name>
</gene>
<evidence type="ECO:0000256" key="6">
    <source>
        <dbReference type="RuleBase" id="RU367120"/>
    </source>
</evidence>
<dbReference type="InterPro" id="IPR002088">
    <property type="entry name" value="Prenyl_trans_a"/>
</dbReference>
<dbReference type="PANTHER" id="PTHR11129">
    <property type="entry name" value="PROTEIN FARNESYLTRANSFERASE ALPHA SUBUNIT/RAB GERANYLGERANYL TRANSFERASE ALPHA SUBUNIT"/>
    <property type="match status" value="1"/>
</dbReference>
<evidence type="ECO:0000256" key="2">
    <source>
        <dbReference type="ARBA" id="ARBA00022602"/>
    </source>
</evidence>
<dbReference type="GO" id="GO:0097354">
    <property type="term" value="P:prenylation"/>
    <property type="evidence" value="ECO:0007669"/>
    <property type="project" value="UniProtKB-UniRule"/>
</dbReference>
<proteinExistence type="inferred from homology"/>
<evidence type="ECO:0000313" key="8">
    <source>
        <dbReference type="Proteomes" id="UP000799750"/>
    </source>
</evidence>
<dbReference type="Pfam" id="PF01239">
    <property type="entry name" value="PPTA"/>
    <property type="match status" value="4"/>
</dbReference>
<evidence type="ECO:0000256" key="4">
    <source>
        <dbReference type="ARBA" id="ARBA00022737"/>
    </source>
</evidence>
<dbReference type="GO" id="GO:0005968">
    <property type="term" value="C:Rab-protein geranylgeranyltransferase complex"/>
    <property type="evidence" value="ECO:0007669"/>
    <property type="project" value="TreeGrafter"/>
</dbReference>
<dbReference type="EC" id="2.5.1.60" evidence="6"/>
<evidence type="ECO:0000256" key="3">
    <source>
        <dbReference type="ARBA" id="ARBA00022679"/>
    </source>
</evidence>
<organism evidence="7 8">
    <name type="scientific">Lophium mytilinum</name>
    <dbReference type="NCBI Taxonomy" id="390894"/>
    <lineage>
        <taxon>Eukaryota</taxon>
        <taxon>Fungi</taxon>
        <taxon>Dikarya</taxon>
        <taxon>Ascomycota</taxon>
        <taxon>Pezizomycotina</taxon>
        <taxon>Dothideomycetes</taxon>
        <taxon>Pleosporomycetidae</taxon>
        <taxon>Mytilinidiales</taxon>
        <taxon>Mytilinidiaceae</taxon>
        <taxon>Lophium</taxon>
    </lineage>
</organism>
<keyword evidence="8" id="KW-1185">Reference proteome</keyword>
<dbReference type="OrthoDB" id="1658at2759"/>
<dbReference type="AlphaFoldDB" id="A0A6A6QZ82"/>